<sequence>MDNTLKYAMKLAFLNQLYGKKLITDKEYNVIKSDLMKKHKIVSEQ</sequence>
<dbReference type="Proteomes" id="UP000036923">
    <property type="component" value="Unassembled WGS sequence"/>
</dbReference>
<name>A0A0L6JUU2_9FIRM</name>
<proteinExistence type="predicted"/>
<accession>A0A0L6JUU2</accession>
<protein>
    <recommendedName>
        <fullName evidence="3">Conjugal transfer protein</fullName>
    </recommendedName>
</protein>
<evidence type="ECO:0000313" key="2">
    <source>
        <dbReference type="Proteomes" id="UP000036923"/>
    </source>
</evidence>
<dbReference type="EMBL" id="LGTC01000001">
    <property type="protein sequence ID" value="KNY29484.1"/>
    <property type="molecule type" value="Genomic_DNA"/>
</dbReference>
<dbReference type="STRING" id="398512.Bccel_4758"/>
<comment type="caution">
    <text evidence="1">The sequence shown here is derived from an EMBL/GenBank/DDBJ whole genome shotgun (WGS) entry which is preliminary data.</text>
</comment>
<dbReference type="RefSeq" id="WP_036935496.1">
    <property type="nucleotide sequence ID" value="NZ_JQKC01000001.1"/>
</dbReference>
<dbReference type="AlphaFoldDB" id="A0A0L6JUU2"/>
<keyword evidence="2" id="KW-1185">Reference proteome</keyword>
<evidence type="ECO:0008006" key="3">
    <source>
        <dbReference type="Google" id="ProtNLM"/>
    </source>
</evidence>
<gene>
    <name evidence="1" type="ORF">Bccel_4758</name>
</gene>
<organism evidence="1 2">
    <name type="scientific">Pseudobacteroides cellulosolvens ATCC 35603 = DSM 2933</name>
    <dbReference type="NCBI Taxonomy" id="398512"/>
    <lineage>
        <taxon>Bacteria</taxon>
        <taxon>Bacillati</taxon>
        <taxon>Bacillota</taxon>
        <taxon>Clostridia</taxon>
        <taxon>Eubacteriales</taxon>
        <taxon>Oscillospiraceae</taxon>
        <taxon>Pseudobacteroides</taxon>
    </lineage>
</organism>
<reference evidence="2" key="1">
    <citation type="submission" date="2015-07" db="EMBL/GenBank/DDBJ databases">
        <title>Near-Complete Genome Sequence of the Cellulolytic Bacterium Bacteroides (Pseudobacteroides) cellulosolvens ATCC 35603.</title>
        <authorList>
            <person name="Dassa B."/>
            <person name="Utturkar S.M."/>
            <person name="Klingeman D.M."/>
            <person name="Hurt R.A."/>
            <person name="Keller M."/>
            <person name="Xu J."/>
            <person name="Reddy Y.H.K."/>
            <person name="Borovok I."/>
            <person name="Grinberg I.R."/>
            <person name="Lamed R."/>
            <person name="Zhivin O."/>
            <person name="Bayer E.A."/>
            <person name="Brown S.D."/>
        </authorList>
    </citation>
    <scope>NUCLEOTIDE SEQUENCE [LARGE SCALE GENOMIC DNA]</scope>
    <source>
        <strain evidence="2">DSM 2933</strain>
    </source>
</reference>
<evidence type="ECO:0000313" key="1">
    <source>
        <dbReference type="EMBL" id="KNY29484.1"/>
    </source>
</evidence>
<dbReference type="OrthoDB" id="1759226at2"/>